<feature type="region of interest" description="Disordered" evidence="1">
    <location>
        <begin position="124"/>
        <end position="150"/>
    </location>
</feature>
<feature type="region of interest" description="Disordered" evidence="1">
    <location>
        <begin position="179"/>
        <end position="250"/>
    </location>
</feature>
<dbReference type="Proteomes" id="UP000235388">
    <property type="component" value="Unassembled WGS sequence"/>
</dbReference>
<gene>
    <name evidence="2" type="ORF">PCANC_10669</name>
</gene>
<reference evidence="2 3" key="1">
    <citation type="submission" date="2017-11" db="EMBL/GenBank/DDBJ databases">
        <title>De novo assembly and phasing of dikaryotic genomes from two isolates of Puccinia coronata f. sp. avenae, the causal agent of oat crown rust.</title>
        <authorList>
            <person name="Miller M.E."/>
            <person name="Zhang Y."/>
            <person name="Omidvar V."/>
            <person name="Sperschneider J."/>
            <person name="Schwessinger B."/>
            <person name="Raley C."/>
            <person name="Palmer J.M."/>
            <person name="Garnica D."/>
            <person name="Upadhyaya N."/>
            <person name="Rathjen J."/>
            <person name="Taylor J.M."/>
            <person name="Park R.F."/>
            <person name="Dodds P.N."/>
            <person name="Hirsch C.D."/>
            <person name="Kianian S.F."/>
            <person name="Figueroa M."/>
        </authorList>
    </citation>
    <scope>NUCLEOTIDE SEQUENCE [LARGE SCALE GENOMIC DNA]</scope>
    <source>
        <strain evidence="2">12NC29</strain>
    </source>
</reference>
<evidence type="ECO:0000313" key="2">
    <source>
        <dbReference type="EMBL" id="PLW48943.1"/>
    </source>
</evidence>
<feature type="compositionally biased region" description="Basic and acidic residues" evidence="1">
    <location>
        <begin position="212"/>
        <end position="222"/>
    </location>
</feature>
<feature type="compositionally biased region" description="Polar residues" evidence="1">
    <location>
        <begin position="183"/>
        <end position="193"/>
    </location>
</feature>
<organism evidence="2 3">
    <name type="scientific">Puccinia coronata f. sp. avenae</name>
    <dbReference type="NCBI Taxonomy" id="200324"/>
    <lineage>
        <taxon>Eukaryota</taxon>
        <taxon>Fungi</taxon>
        <taxon>Dikarya</taxon>
        <taxon>Basidiomycota</taxon>
        <taxon>Pucciniomycotina</taxon>
        <taxon>Pucciniomycetes</taxon>
        <taxon>Pucciniales</taxon>
        <taxon>Pucciniaceae</taxon>
        <taxon>Puccinia</taxon>
    </lineage>
</organism>
<accession>A0A2N5VG02</accession>
<dbReference type="AlphaFoldDB" id="A0A2N5VG02"/>
<comment type="caution">
    <text evidence="2">The sequence shown here is derived from an EMBL/GenBank/DDBJ whole genome shotgun (WGS) entry which is preliminary data.</text>
</comment>
<dbReference type="OrthoDB" id="2505029at2759"/>
<name>A0A2N5VG02_9BASI</name>
<protein>
    <submittedName>
        <fullName evidence="2">Uncharacterized protein</fullName>
    </submittedName>
</protein>
<evidence type="ECO:0000256" key="1">
    <source>
        <dbReference type="SAM" id="MobiDB-lite"/>
    </source>
</evidence>
<keyword evidence="3" id="KW-1185">Reference proteome</keyword>
<evidence type="ECO:0000313" key="3">
    <source>
        <dbReference type="Proteomes" id="UP000235388"/>
    </source>
</evidence>
<dbReference type="EMBL" id="PGCJ01000099">
    <property type="protein sequence ID" value="PLW48943.1"/>
    <property type="molecule type" value="Genomic_DNA"/>
</dbReference>
<proteinExistence type="predicted"/>
<sequence length="250" mass="26676">MAVIRNPNHPMLVNGLFQSLADGNMYVVLETPSYIQCSGLNKTCDNNFEIQLSTNTALNNKLNDGTTYMMNRRIIALGDGTTPITHVIGLGHVTHRGEVVSHEPERSIRLEVTVAHNDWDPVASSVSVTSGHETSRSLAASGSTANPSPKTGCNFVKFLKKLPQGTPATAKPAAAAKSFQIAEETSSPATSQAKGKAKMAEPDSESEASSENEGKGSPETHTVDVTLPPAKRGRPRKQDLMAAVKKMNRG</sequence>